<protein>
    <submittedName>
        <fullName evidence="3">Uncharacterized protein</fullName>
    </submittedName>
</protein>
<proteinExistence type="predicted"/>
<dbReference type="EMBL" id="JACOFW010000005">
    <property type="protein sequence ID" value="MBC3807059.1"/>
    <property type="molecule type" value="Genomic_DNA"/>
</dbReference>
<name>A0ABR6X3Y7_9BURK</name>
<evidence type="ECO:0000313" key="3">
    <source>
        <dbReference type="EMBL" id="MBC3807059.1"/>
    </source>
</evidence>
<accession>A0ABR6X3Y7</accession>
<evidence type="ECO:0000256" key="1">
    <source>
        <dbReference type="SAM" id="Coils"/>
    </source>
</evidence>
<evidence type="ECO:0000313" key="4">
    <source>
        <dbReference type="Proteomes" id="UP000648257"/>
    </source>
</evidence>
<reference evidence="3 4" key="1">
    <citation type="submission" date="2020-08" db="EMBL/GenBank/DDBJ databases">
        <title>Novel species isolated from subtropical streams in China.</title>
        <authorList>
            <person name="Lu H."/>
        </authorList>
    </citation>
    <scope>NUCLEOTIDE SEQUENCE [LARGE SCALE GENOMIC DNA]</scope>
    <source>
        <strain evidence="3 4">KACC 16656</strain>
    </source>
</reference>
<organism evidence="3 4">
    <name type="scientific">Undibacterium seohonense</name>
    <dbReference type="NCBI Taxonomy" id="1344950"/>
    <lineage>
        <taxon>Bacteria</taxon>
        <taxon>Pseudomonadati</taxon>
        <taxon>Pseudomonadota</taxon>
        <taxon>Betaproteobacteria</taxon>
        <taxon>Burkholderiales</taxon>
        <taxon>Oxalobacteraceae</taxon>
        <taxon>Undibacterium</taxon>
    </lineage>
</organism>
<feature type="region of interest" description="Disordered" evidence="2">
    <location>
        <begin position="132"/>
        <end position="184"/>
    </location>
</feature>
<feature type="coiled-coil region" evidence="1">
    <location>
        <begin position="11"/>
        <end position="38"/>
    </location>
</feature>
<feature type="compositionally biased region" description="Polar residues" evidence="2">
    <location>
        <begin position="173"/>
        <end position="184"/>
    </location>
</feature>
<comment type="caution">
    <text evidence="3">The sequence shown here is derived from an EMBL/GenBank/DDBJ whole genome shotgun (WGS) entry which is preliminary data.</text>
</comment>
<sequence>MFPLSATWNLLKTSYRLLEKLEANITSEEKEKQAKKFSVQIQAEYLQGNDAQSLVIQTILSYLKNWGIDISELNIPKEIKMDLRKAENRRSISVSTSTDIRKGLNSSPRGDAFRFEGDKRATAKIFSKKAAAKPIAKKATPKPSAKTATTKPIAKTATTKPIATKAVGKSAAKKTTSVLTSRKA</sequence>
<dbReference type="RefSeq" id="WP_186922141.1">
    <property type="nucleotide sequence ID" value="NZ_JACOFW010000005.1"/>
</dbReference>
<feature type="compositionally biased region" description="Low complexity" evidence="2">
    <location>
        <begin position="141"/>
        <end position="166"/>
    </location>
</feature>
<gene>
    <name evidence="3" type="ORF">H8K52_06845</name>
</gene>
<evidence type="ECO:0000256" key="2">
    <source>
        <dbReference type="SAM" id="MobiDB-lite"/>
    </source>
</evidence>
<keyword evidence="1" id="KW-0175">Coiled coil</keyword>
<keyword evidence="4" id="KW-1185">Reference proteome</keyword>
<dbReference type="Proteomes" id="UP000648257">
    <property type="component" value="Unassembled WGS sequence"/>
</dbReference>